<keyword evidence="1" id="KW-0472">Membrane</keyword>
<feature type="transmembrane region" description="Helical" evidence="1">
    <location>
        <begin position="47"/>
        <end position="68"/>
    </location>
</feature>
<dbReference type="EMBL" id="CP060632">
    <property type="protein sequence ID" value="QNL99508.1"/>
    <property type="molecule type" value="Genomic_DNA"/>
</dbReference>
<feature type="transmembrane region" description="Helical" evidence="1">
    <location>
        <begin position="74"/>
        <end position="93"/>
    </location>
</feature>
<reference evidence="2 3" key="1">
    <citation type="submission" date="2020-08" db="EMBL/GenBank/DDBJ databases">
        <authorList>
            <person name="Liu C."/>
            <person name="Sun Q."/>
        </authorList>
    </citation>
    <scope>NUCLEOTIDE SEQUENCE [LARGE SCALE GENOMIC DNA]</scope>
    <source>
        <strain evidence="2 3">NSJ-4</strain>
    </source>
</reference>
<feature type="transmembrane region" description="Helical" evidence="1">
    <location>
        <begin position="105"/>
        <end position="125"/>
    </location>
</feature>
<gene>
    <name evidence="2" type="ORF">H9Q76_12455</name>
</gene>
<feature type="transmembrane region" description="Helical" evidence="1">
    <location>
        <begin position="187"/>
        <end position="207"/>
    </location>
</feature>
<accession>A0A7G9FLS7</accession>
<dbReference type="RefSeq" id="WP_118374362.1">
    <property type="nucleotide sequence ID" value="NZ_CP060632.1"/>
</dbReference>
<name>A0A7G9FLS7_9FIRM</name>
<protein>
    <recommendedName>
        <fullName evidence="4">Zinc ribbon domain-containing protein</fullName>
    </recommendedName>
</protein>
<evidence type="ECO:0000313" key="3">
    <source>
        <dbReference type="Proteomes" id="UP000515819"/>
    </source>
</evidence>
<sequence length="220" mass="24861">MSKCNRCNIKVKDDSLICPLCKGALSETEHVQPVYPDMFPKQQRMRLAIRIVTFCVVVGVVVLGIVNYMTYHGVRWSLVSLAGIAYLYFTFTFTAQPLADEQQKIIFQGVISAALVLAVDFSLGYEGWSVNIGIPVVVIATNITIFVFMMVRRRDWRSYIMPQLELTLLAAVELLLVSLEVVTWKLLTLVAVFTVLVQLFGIFMIGGRSTTLELNRRFRV</sequence>
<evidence type="ECO:0008006" key="4">
    <source>
        <dbReference type="Google" id="ProtNLM"/>
    </source>
</evidence>
<dbReference type="Proteomes" id="UP000515819">
    <property type="component" value="Chromosome"/>
</dbReference>
<dbReference type="Pfam" id="PF19845">
    <property type="entry name" value="DUF6320"/>
    <property type="match status" value="1"/>
</dbReference>
<feature type="transmembrane region" description="Helical" evidence="1">
    <location>
        <begin position="163"/>
        <end position="181"/>
    </location>
</feature>
<dbReference type="InterPro" id="IPR046283">
    <property type="entry name" value="DUF6320"/>
</dbReference>
<dbReference type="AlphaFoldDB" id="A0A7G9FLS7"/>
<keyword evidence="1" id="KW-1133">Transmembrane helix</keyword>
<keyword evidence="1" id="KW-0812">Transmembrane</keyword>
<keyword evidence="3" id="KW-1185">Reference proteome</keyword>
<evidence type="ECO:0000313" key="2">
    <source>
        <dbReference type="EMBL" id="QNL99508.1"/>
    </source>
</evidence>
<organism evidence="2 3">
    <name type="scientific">Wujia chipingensis</name>
    <dbReference type="NCBI Taxonomy" id="2763670"/>
    <lineage>
        <taxon>Bacteria</taxon>
        <taxon>Bacillati</taxon>
        <taxon>Bacillota</taxon>
        <taxon>Clostridia</taxon>
        <taxon>Lachnospirales</taxon>
        <taxon>Lachnospiraceae</taxon>
        <taxon>Wujia</taxon>
    </lineage>
</organism>
<feature type="transmembrane region" description="Helical" evidence="1">
    <location>
        <begin position="131"/>
        <end position="151"/>
    </location>
</feature>
<proteinExistence type="predicted"/>
<dbReference type="KEGG" id="wcp:H9Q76_12455"/>
<evidence type="ECO:0000256" key="1">
    <source>
        <dbReference type="SAM" id="Phobius"/>
    </source>
</evidence>